<gene>
    <name evidence="3" type="ORF">BTM29_10985</name>
</gene>
<evidence type="ECO:0000256" key="1">
    <source>
        <dbReference type="SAM" id="MobiDB-lite"/>
    </source>
</evidence>
<evidence type="ECO:0000313" key="4">
    <source>
        <dbReference type="Proteomes" id="UP000187499"/>
    </source>
</evidence>
<feature type="transmembrane region" description="Helical" evidence="2">
    <location>
        <begin position="50"/>
        <end position="70"/>
    </location>
</feature>
<protein>
    <submittedName>
        <fullName evidence="3">Uncharacterized protein</fullName>
    </submittedName>
</protein>
<keyword evidence="4" id="KW-1185">Reference proteome</keyword>
<evidence type="ECO:0000256" key="2">
    <source>
        <dbReference type="SAM" id="Phobius"/>
    </source>
</evidence>
<sequence length="71" mass="8737">MDKVEQRQKELRDQERKRVEEQYREQHPDQIEEEKIASFEYKTNRLKKRLNIAIITIFGLIVIVFLVLFFV</sequence>
<keyword evidence="2" id="KW-0812">Transmembrane</keyword>
<evidence type="ECO:0000313" key="3">
    <source>
        <dbReference type="EMBL" id="APX73411.1"/>
    </source>
</evidence>
<dbReference type="KEGG" id="lalw:BTM29_10985"/>
<proteinExistence type="predicted"/>
<reference evidence="4" key="1">
    <citation type="submission" date="2016-12" db="EMBL/GenBank/DDBJ databases">
        <authorList>
            <person name="Jung M.Y."/>
            <person name="Lee S.H."/>
        </authorList>
    </citation>
    <scope>NUCLEOTIDE SEQUENCE [LARGE SCALE GENOMIC DNA]</scope>
    <source>
        <strain evidence="4">WiKim39</strain>
    </source>
</reference>
<name>A0A1P8Q6D1_9LACO</name>
<dbReference type="STRING" id="1847728.BTM29_10985"/>
<keyword evidence="2" id="KW-1133">Transmembrane helix</keyword>
<dbReference type="Proteomes" id="UP000187499">
    <property type="component" value="Chromosome"/>
</dbReference>
<dbReference type="AlphaFoldDB" id="A0A1P8Q6D1"/>
<feature type="region of interest" description="Disordered" evidence="1">
    <location>
        <begin position="1"/>
        <end position="26"/>
    </location>
</feature>
<accession>A0A1P8Q6D1</accession>
<keyword evidence="2" id="KW-0472">Membrane</keyword>
<dbReference type="EMBL" id="CP019323">
    <property type="protein sequence ID" value="APX73411.1"/>
    <property type="molecule type" value="Genomic_DNA"/>
</dbReference>
<organism evidence="3 4">
    <name type="scientific">Companilactobacillus allii</name>
    <dbReference type="NCBI Taxonomy" id="1847728"/>
    <lineage>
        <taxon>Bacteria</taxon>
        <taxon>Bacillati</taxon>
        <taxon>Bacillota</taxon>
        <taxon>Bacilli</taxon>
        <taxon>Lactobacillales</taxon>
        <taxon>Lactobacillaceae</taxon>
        <taxon>Companilactobacillus</taxon>
    </lineage>
</organism>